<sequence>MRDGSWTSLCDAACVAVNCGAGTCKKDEGFHYHCECEPGNVNMLNNTKYPCVDANCSVSLESLVQQMVVVSLAMLAQVM</sequence>
<comment type="caution">
    <text evidence="1">The sequence shown here is derived from an EMBL/GenBank/DDBJ whole genome shotgun (WGS) entry which is preliminary data.</text>
</comment>
<evidence type="ECO:0000313" key="2">
    <source>
        <dbReference type="Proteomes" id="UP000324897"/>
    </source>
</evidence>
<dbReference type="AlphaFoldDB" id="A0A5J9V6I6"/>
<evidence type="ECO:0008006" key="3">
    <source>
        <dbReference type="Google" id="ProtNLM"/>
    </source>
</evidence>
<feature type="non-terminal residue" evidence="1">
    <location>
        <position position="1"/>
    </location>
</feature>
<keyword evidence="2" id="KW-1185">Reference proteome</keyword>
<dbReference type="PANTHER" id="PTHR33881:SF19">
    <property type="entry name" value="OS10G0419700 PROTEIN"/>
    <property type="match status" value="1"/>
</dbReference>
<accession>A0A5J9V6I6</accession>
<protein>
    <recommendedName>
        <fullName evidence="3">EGF-like domain-containing protein</fullName>
    </recommendedName>
</protein>
<proteinExistence type="predicted"/>
<dbReference type="EMBL" id="RWGY01000011">
    <property type="protein sequence ID" value="TVU31118.1"/>
    <property type="molecule type" value="Genomic_DNA"/>
</dbReference>
<dbReference type="Proteomes" id="UP000324897">
    <property type="component" value="Chromosome 1"/>
</dbReference>
<dbReference type="Gramene" id="TVU31118">
    <property type="protein sequence ID" value="TVU31118"/>
    <property type="gene ID" value="EJB05_22789"/>
</dbReference>
<name>A0A5J9V6I6_9POAL</name>
<organism evidence="1 2">
    <name type="scientific">Eragrostis curvula</name>
    <name type="common">weeping love grass</name>
    <dbReference type="NCBI Taxonomy" id="38414"/>
    <lineage>
        <taxon>Eukaryota</taxon>
        <taxon>Viridiplantae</taxon>
        <taxon>Streptophyta</taxon>
        <taxon>Embryophyta</taxon>
        <taxon>Tracheophyta</taxon>
        <taxon>Spermatophyta</taxon>
        <taxon>Magnoliopsida</taxon>
        <taxon>Liliopsida</taxon>
        <taxon>Poales</taxon>
        <taxon>Poaceae</taxon>
        <taxon>PACMAD clade</taxon>
        <taxon>Chloridoideae</taxon>
        <taxon>Eragrostideae</taxon>
        <taxon>Eragrostidinae</taxon>
        <taxon>Eragrostis</taxon>
    </lineage>
</organism>
<dbReference type="OrthoDB" id="679375at2759"/>
<reference evidence="1 2" key="1">
    <citation type="journal article" date="2019" name="Sci. Rep.">
        <title>A high-quality genome of Eragrostis curvula grass provides insights into Poaceae evolution and supports new strategies to enhance forage quality.</title>
        <authorList>
            <person name="Carballo J."/>
            <person name="Santos B.A.C.M."/>
            <person name="Zappacosta D."/>
            <person name="Garbus I."/>
            <person name="Selva J.P."/>
            <person name="Gallo C.A."/>
            <person name="Diaz A."/>
            <person name="Albertini E."/>
            <person name="Caccamo M."/>
            <person name="Echenique V."/>
        </authorList>
    </citation>
    <scope>NUCLEOTIDE SEQUENCE [LARGE SCALE GENOMIC DNA]</scope>
    <source>
        <strain evidence="2">cv. Victoria</strain>
        <tissue evidence="1">Leaf</tissue>
    </source>
</reference>
<evidence type="ECO:0000313" key="1">
    <source>
        <dbReference type="EMBL" id="TVU31118.1"/>
    </source>
</evidence>
<dbReference type="PANTHER" id="PTHR33881">
    <property type="entry name" value="NEUROGENIC LOCUS NOTCH-LIKE PROTEIN"/>
    <property type="match status" value="1"/>
</dbReference>
<gene>
    <name evidence="1" type="ORF">EJB05_22789</name>
</gene>